<dbReference type="RefSeq" id="WP_386745569.1">
    <property type="nucleotide sequence ID" value="NZ_JBHRYA010000017.1"/>
</dbReference>
<protein>
    <submittedName>
        <fullName evidence="1">SEC-C metal-binding domain-containing protein</fullName>
    </submittedName>
</protein>
<keyword evidence="2" id="KW-1185">Reference proteome</keyword>
<evidence type="ECO:0000313" key="2">
    <source>
        <dbReference type="Proteomes" id="UP001595705"/>
    </source>
</evidence>
<proteinExistence type="predicted"/>
<dbReference type="Proteomes" id="UP001595705">
    <property type="component" value="Unassembled WGS sequence"/>
</dbReference>
<name>A0ABV7XRL7_9GAMM</name>
<dbReference type="Pfam" id="PF02810">
    <property type="entry name" value="SEC-C"/>
    <property type="match status" value="1"/>
</dbReference>
<comment type="caution">
    <text evidence="1">The sequence shown here is derived from an EMBL/GenBank/DDBJ whole genome shotgun (WGS) entry which is preliminary data.</text>
</comment>
<reference evidence="2" key="1">
    <citation type="journal article" date="2019" name="Int. J. Syst. Evol. Microbiol.">
        <title>The Global Catalogue of Microorganisms (GCM) 10K type strain sequencing project: providing services to taxonomists for standard genome sequencing and annotation.</title>
        <authorList>
            <consortium name="The Broad Institute Genomics Platform"/>
            <consortium name="The Broad Institute Genome Sequencing Center for Infectious Disease"/>
            <person name="Wu L."/>
            <person name="Ma J."/>
        </authorList>
    </citation>
    <scope>NUCLEOTIDE SEQUENCE [LARGE SCALE GENOMIC DNA]</scope>
    <source>
        <strain evidence="2">KCTC 42441</strain>
    </source>
</reference>
<gene>
    <name evidence="1" type="ORF">ACFONC_15410</name>
</gene>
<sequence length="56" mass="6148">MGRNDPCPCGSRRLFQGLLPCQGQVLMASTVMTTIAEHIRATLSWSVALFVACRRP</sequence>
<dbReference type="InterPro" id="IPR004027">
    <property type="entry name" value="SEC_C_motif"/>
</dbReference>
<dbReference type="EMBL" id="JBHRYA010000017">
    <property type="protein sequence ID" value="MFC3717539.1"/>
    <property type="molecule type" value="Genomic_DNA"/>
</dbReference>
<evidence type="ECO:0000313" key="1">
    <source>
        <dbReference type="EMBL" id="MFC3717539.1"/>
    </source>
</evidence>
<accession>A0ABV7XRL7</accession>
<organism evidence="1 2">
    <name type="scientific">Luteimonas soli</name>
    <dbReference type="NCBI Taxonomy" id="1648966"/>
    <lineage>
        <taxon>Bacteria</taxon>
        <taxon>Pseudomonadati</taxon>
        <taxon>Pseudomonadota</taxon>
        <taxon>Gammaproteobacteria</taxon>
        <taxon>Lysobacterales</taxon>
        <taxon>Lysobacteraceae</taxon>
        <taxon>Luteimonas</taxon>
    </lineage>
</organism>